<protein>
    <submittedName>
        <fullName evidence="2">AlNc14C325G10623 protein</fullName>
    </submittedName>
</protein>
<evidence type="ECO:0000256" key="1">
    <source>
        <dbReference type="SAM" id="MobiDB-lite"/>
    </source>
</evidence>
<accession>F0WWL1</accession>
<reference evidence="2" key="1">
    <citation type="journal article" date="2011" name="PLoS Biol.">
        <title>Gene gain and loss during evolution of obligate parasitism in the white rust pathogen of Arabidopsis thaliana.</title>
        <authorList>
            <person name="Kemen E."/>
            <person name="Gardiner A."/>
            <person name="Schultz-Larsen T."/>
            <person name="Kemen A.C."/>
            <person name="Balmuth A.L."/>
            <person name="Robert-Seilaniantz A."/>
            <person name="Bailey K."/>
            <person name="Holub E."/>
            <person name="Studholme D.J."/>
            <person name="Maclean D."/>
            <person name="Jones J.D."/>
        </authorList>
    </citation>
    <scope>NUCLEOTIDE SEQUENCE</scope>
</reference>
<dbReference type="HOGENOM" id="CLU_163682_0_0_1"/>
<proteinExistence type="predicted"/>
<gene>
    <name evidence="2" type="primary">AlNc14C325G10623</name>
    <name evidence="2" type="ORF">ALNC14_119790</name>
</gene>
<name>F0WWL1_9STRA</name>
<evidence type="ECO:0000313" key="2">
    <source>
        <dbReference type="EMBL" id="CCA25835.1"/>
    </source>
</evidence>
<feature type="region of interest" description="Disordered" evidence="1">
    <location>
        <begin position="12"/>
        <end position="38"/>
    </location>
</feature>
<dbReference type="EMBL" id="FR824370">
    <property type="protein sequence ID" value="CCA25835.1"/>
    <property type="molecule type" value="Genomic_DNA"/>
</dbReference>
<dbReference type="AlphaFoldDB" id="F0WWL1"/>
<reference evidence="2" key="2">
    <citation type="submission" date="2011-02" db="EMBL/GenBank/DDBJ databases">
        <authorList>
            <person name="MacLean D."/>
        </authorList>
    </citation>
    <scope>NUCLEOTIDE SEQUENCE</scope>
</reference>
<sequence>MHFPFFYKGQQVLSPNGSDDGDTVARDQIPSQSASPRRVHIDVAEECEENGANVAAGNGDGCSVRVGVMGVMDNINSVREMVQLMCGLMGRLDRVEESQS</sequence>
<organism evidence="2">
    <name type="scientific">Albugo laibachii Nc14</name>
    <dbReference type="NCBI Taxonomy" id="890382"/>
    <lineage>
        <taxon>Eukaryota</taxon>
        <taxon>Sar</taxon>
        <taxon>Stramenopiles</taxon>
        <taxon>Oomycota</taxon>
        <taxon>Peronosporomycetes</taxon>
        <taxon>Albuginales</taxon>
        <taxon>Albuginaceae</taxon>
        <taxon>Albugo</taxon>
    </lineage>
</organism>